<name>A0A918JWY4_9FLAO</name>
<proteinExistence type="predicted"/>
<dbReference type="EMBL" id="BMWS01000016">
    <property type="protein sequence ID" value="GGX22082.1"/>
    <property type="molecule type" value="Genomic_DNA"/>
</dbReference>
<gene>
    <name evidence="1" type="ORF">GCM10007384_24110</name>
</gene>
<evidence type="ECO:0000313" key="2">
    <source>
        <dbReference type="Proteomes" id="UP000601108"/>
    </source>
</evidence>
<comment type="caution">
    <text evidence="1">The sequence shown here is derived from an EMBL/GenBank/DDBJ whole genome shotgun (WGS) entry which is preliminary data.</text>
</comment>
<evidence type="ECO:0000313" key="1">
    <source>
        <dbReference type="EMBL" id="GGX22082.1"/>
    </source>
</evidence>
<dbReference type="Proteomes" id="UP000601108">
    <property type="component" value="Unassembled WGS sequence"/>
</dbReference>
<dbReference type="AlphaFoldDB" id="A0A918JWY4"/>
<reference evidence="1 2" key="1">
    <citation type="journal article" date="2014" name="Int. J. Syst. Evol. Microbiol.">
        <title>Complete genome sequence of Corynebacterium casei LMG S-19264T (=DSM 44701T), isolated from a smear-ripened cheese.</title>
        <authorList>
            <consortium name="US DOE Joint Genome Institute (JGI-PGF)"/>
            <person name="Walter F."/>
            <person name="Albersmeier A."/>
            <person name="Kalinowski J."/>
            <person name="Ruckert C."/>
        </authorList>
    </citation>
    <scope>NUCLEOTIDE SEQUENCE [LARGE SCALE GENOMIC DNA]</scope>
    <source>
        <strain evidence="1 2">KCTC 12285</strain>
    </source>
</reference>
<accession>A0A918JWY4</accession>
<keyword evidence="2" id="KW-1185">Reference proteome</keyword>
<dbReference type="RefSeq" id="WP_027412244.1">
    <property type="nucleotide sequence ID" value="NZ_BMWS01000016.1"/>
</dbReference>
<protein>
    <submittedName>
        <fullName evidence="1">Uncharacterized protein</fullName>
    </submittedName>
</protein>
<sequence length="184" mass="20313">MRTITQQIVPTFDEAMPLHSGDENFLKELQAVLEKHGNINRFGLTLLHDHFTINEDEILLETNDHHDRTLEMQVVKRSDLTPDVKFTSWRIGGPNAVALTGCKEDKCKSPVTIEALTGCKEDKCKSPVTIEALTGCKEDKCKSPVTIEALTGCKEDKCKSPVTIEALTGCKEDKCKSAIISAKA</sequence>
<organism evidence="1 2">
    <name type="scientific">Aquimarina muelleri</name>
    <dbReference type="NCBI Taxonomy" id="279356"/>
    <lineage>
        <taxon>Bacteria</taxon>
        <taxon>Pseudomonadati</taxon>
        <taxon>Bacteroidota</taxon>
        <taxon>Flavobacteriia</taxon>
        <taxon>Flavobacteriales</taxon>
        <taxon>Flavobacteriaceae</taxon>
        <taxon>Aquimarina</taxon>
    </lineage>
</organism>